<gene>
    <name evidence="1" type="ORF">KDA_25750</name>
</gene>
<dbReference type="EMBL" id="BIFT01000001">
    <property type="protein sequence ID" value="GCE27091.1"/>
    <property type="molecule type" value="Genomic_DNA"/>
</dbReference>
<keyword evidence="2" id="KW-1185">Reference proteome</keyword>
<dbReference type="Proteomes" id="UP000287171">
    <property type="component" value="Unassembled WGS sequence"/>
</dbReference>
<proteinExistence type="predicted"/>
<evidence type="ECO:0000313" key="1">
    <source>
        <dbReference type="EMBL" id="GCE27091.1"/>
    </source>
</evidence>
<dbReference type="AlphaFoldDB" id="A0A402B6V0"/>
<dbReference type="OrthoDB" id="155844at2"/>
<organism evidence="1 2">
    <name type="scientific">Dictyobacter alpinus</name>
    <dbReference type="NCBI Taxonomy" id="2014873"/>
    <lineage>
        <taxon>Bacteria</taxon>
        <taxon>Bacillati</taxon>
        <taxon>Chloroflexota</taxon>
        <taxon>Ktedonobacteria</taxon>
        <taxon>Ktedonobacterales</taxon>
        <taxon>Dictyobacteraceae</taxon>
        <taxon>Dictyobacter</taxon>
    </lineage>
</organism>
<dbReference type="RefSeq" id="WP_126627474.1">
    <property type="nucleotide sequence ID" value="NZ_BIFT01000001.1"/>
</dbReference>
<comment type="caution">
    <text evidence="1">The sequence shown here is derived from an EMBL/GenBank/DDBJ whole genome shotgun (WGS) entry which is preliminary data.</text>
</comment>
<accession>A0A402B6V0</accession>
<evidence type="ECO:0000313" key="2">
    <source>
        <dbReference type="Proteomes" id="UP000287171"/>
    </source>
</evidence>
<sequence length="183" mass="20375">MAHQDPKQEIINRLTRLLVSRTDKIPAGNLNESVQETKNKTLQFLKERSLPGRKAYIVVFENEQGHEIYFTCYVEQDAQELWQFRGAAGDGSMGSTPGPVMEQAWVNLGGGGMPDHFYAGGLVADHDRHVARVRLVAKNGTIIEDQVENGLVLFISEQPINLPILAELYDDTGALIYSHKVLS</sequence>
<name>A0A402B6V0_9CHLR</name>
<protein>
    <submittedName>
        <fullName evidence="1">Uncharacterized protein</fullName>
    </submittedName>
</protein>
<reference evidence="2" key="1">
    <citation type="submission" date="2018-12" db="EMBL/GenBank/DDBJ databases">
        <title>Tengunoibacter tsumagoiensis gen. nov., sp. nov., Dictyobacter kobayashii sp. nov., D. alpinus sp. nov., and D. joshuensis sp. nov. and description of Dictyobacteraceae fam. nov. within the order Ktedonobacterales isolated from Tengu-no-mugimeshi.</title>
        <authorList>
            <person name="Wang C.M."/>
            <person name="Zheng Y."/>
            <person name="Sakai Y."/>
            <person name="Toyoda A."/>
            <person name="Minakuchi Y."/>
            <person name="Abe K."/>
            <person name="Yokota A."/>
            <person name="Yabe S."/>
        </authorList>
    </citation>
    <scope>NUCLEOTIDE SEQUENCE [LARGE SCALE GENOMIC DNA]</scope>
    <source>
        <strain evidence="2">Uno16</strain>
    </source>
</reference>